<feature type="region of interest" description="Disordered" evidence="1">
    <location>
        <begin position="139"/>
        <end position="168"/>
    </location>
</feature>
<evidence type="ECO:0000313" key="3">
    <source>
        <dbReference type="Proteomes" id="UP001362999"/>
    </source>
</evidence>
<proteinExistence type="predicted"/>
<evidence type="ECO:0000313" key="2">
    <source>
        <dbReference type="EMBL" id="KAK7064206.1"/>
    </source>
</evidence>
<organism evidence="2 3">
    <name type="scientific">Favolaschia claudopus</name>
    <dbReference type="NCBI Taxonomy" id="2862362"/>
    <lineage>
        <taxon>Eukaryota</taxon>
        <taxon>Fungi</taxon>
        <taxon>Dikarya</taxon>
        <taxon>Basidiomycota</taxon>
        <taxon>Agaricomycotina</taxon>
        <taxon>Agaricomycetes</taxon>
        <taxon>Agaricomycetidae</taxon>
        <taxon>Agaricales</taxon>
        <taxon>Marasmiineae</taxon>
        <taxon>Mycenaceae</taxon>
        <taxon>Favolaschia</taxon>
    </lineage>
</organism>
<sequence>MVLTHRPTPLRNTHCSLLLHYISPSIQSLPQHLIASQLAFRQSCLKLTPDDPAYLFWPSSDDQAIIAALESFQQKPIDDTPQDFQIRYTVDDSFFAHVQLSDLRLVFQWEDGAWKYHNLARMPFPASSSVFIEDLPELEKQSEDGESEDNAPDSYWESYGDPDADREPVHVETEAPDSYWDLYNSVQGSGDSVIPSPVPEKQRDPQLIPYSYADMHPTTDPIAESLSDRLEALSRRTLPSDDDTVTVVNGNESEASEAALKESLRGLWKLWKSTRTSSESSDSGELFLRVVQEVLAEP</sequence>
<protein>
    <submittedName>
        <fullName evidence="2">Uncharacterized protein</fullName>
    </submittedName>
</protein>
<accession>A0AAW0EI55</accession>
<dbReference type="EMBL" id="JAWWNJ010000001">
    <property type="protein sequence ID" value="KAK7064206.1"/>
    <property type="molecule type" value="Genomic_DNA"/>
</dbReference>
<dbReference type="Proteomes" id="UP001362999">
    <property type="component" value="Unassembled WGS sequence"/>
</dbReference>
<comment type="caution">
    <text evidence="2">The sequence shown here is derived from an EMBL/GenBank/DDBJ whole genome shotgun (WGS) entry which is preliminary data.</text>
</comment>
<dbReference type="AlphaFoldDB" id="A0AAW0EI55"/>
<reference evidence="2 3" key="1">
    <citation type="journal article" date="2024" name="J Genomics">
        <title>Draft genome sequencing and assembly of Favolaschia claudopus CIRM-BRFM 2984 isolated from oak limbs.</title>
        <authorList>
            <person name="Navarro D."/>
            <person name="Drula E."/>
            <person name="Chaduli D."/>
            <person name="Cazenave R."/>
            <person name="Ahrendt S."/>
            <person name="Wang J."/>
            <person name="Lipzen A."/>
            <person name="Daum C."/>
            <person name="Barry K."/>
            <person name="Grigoriev I.V."/>
            <person name="Favel A."/>
            <person name="Rosso M.N."/>
            <person name="Martin F."/>
        </authorList>
    </citation>
    <scope>NUCLEOTIDE SEQUENCE [LARGE SCALE GENOMIC DNA]</scope>
    <source>
        <strain evidence="2 3">CIRM-BRFM 2984</strain>
    </source>
</reference>
<evidence type="ECO:0000256" key="1">
    <source>
        <dbReference type="SAM" id="MobiDB-lite"/>
    </source>
</evidence>
<name>A0AAW0EI55_9AGAR</name>
<keyword evidence="3" id="KW-1185">Reference proteome</keyword>
<gene>
    <name evidence="2" type="ORF">R3P38DRAFT_2756957</name>
</gene>